<dbReference type="RefSeq" id="WP_105593167.1">
    <property type="nucleotide sequence ID" value="NZ_PDET01000008.1"/>
</dbReference>
<reference evidence="2 3" key="1">
    <citation type="submission" date="2017-10" db="EMBL/GenBank/DDBJ databases">
        <title>Draft genome of two endophytic bacteria isolated from 'guarana' Paullinia cupana (Mart.) Ducke.</title>
        <authorList>
            <person name="Siqueira K.A."/>
            <person name="Liotti R.G."/>
            <person name="Mendes T.A."/>
            <person name="Soares M.A."/>
        </authorList>
    </citation>
    <scope>NUCLEOTIDE SEQUENCE [LARGE SCALE GENOMIC DNA]</scope>
    <source>
        <strain evidence="2 3">342</strain>
    </source>
</reference>
<comment type="caution">
    <text evidence="2">The sequence shown here is derived from an EMBL/GenBank/DDBJ whole genome shotgun (WGS) entry which is preliminary data.</text>
</comment>
<organism evidence="2 3">
    <name type="scientific">Pantoea coffeiphila</name>
    <dbReference type="NCBI Taxonomy" id="1465635"/>
    <lineage>
        <taxon>Bacteria</taxon>
        <taxon>Pseudomonadati</taxon>
        <taxon>Pseudomonadota</taxon>
        <taxon>Gammaproteobacteria</taxon>
        <taxon>Enterobacterales</taxon>
        <taxon>Erwiniaceae</taxon>
        <taxon>Pantoea</taxon>
    </lineage>
</organism>
<keyword evidence="3" id="KW-1185">Reference proteome</keyword>
<dbReference type="Proteomes" id="UP000239181">
    <property type="component" value="Unassembled WGS sequence"/>
</dbReference>
<sequence>MAQAARKFMGFAIFIASFIAVVMTDGYFSFGERVISWEFVYSVSGWRGVAGMGEQTVMIFDELNIYLDLLLTAPVYSAIMTAPFLMKRPELQSSYMRVFLNKLLKTVLTVTAVIAVIYLIAYIAP</sequence>
<keyword evidence="1" id="KW-0472">Membrane</keyword>
<protein>
    <submittedName>
        <fullName evidence="2">Uncharacterized protein</fullName>
    </submittedName>
</protein>
<dbReference type="AlphaFoldDB" id="A0A2S9IAY2"/>
<feature type="transmembrane region" description="Helical" evidence="1">
    <location>
        <begin position="106"/>
        <end position="124"/>
    </location>
</feature>
<evidence type="ECO:0000313" key="3">
    <source>
        <dbReference type="Proteomes" id="UP000239181"/>
    </source>
</evidence>
<keyword evidence="1" id="KW-0812">Transmembrane</keyword>
<evidence type="ECO:0000313" key="2">
    <source>
        <dbReference type="EMBL" id="PRD14884.1"/>
    </source>
</evidence>
<name>A0A2S9IAY2_9GAMM</name>
<feature type="transmembrane region" description="Helical" evidence="1">
    <location>
        <begin position="12"/>
        <end position="30"/>
    </location>
</feature>
<keyword evidence="1" id="KW-1133">Transmembrane helix</keyword>
<feature type="transmembrane region" description="Helical" evidence="1">
    <location>
        <begin position="65"/>
        <end position="85"/>
    </location>
</feature>
<proteinExistence type="predicted"/>
<gene>
    <name evidence="2" type="ORF">CQW29_13050</name>
</gene>
<dbReference type="EMBL" id="PDET01000008">
    <property type="protein sequence ID" value="PRD14884.1"/>
    <property type="molecule type" value="Genomic_DNA"/>
</dbReference>
<evidence type="ECO:0000256" key="1">
    <source>
        <dbReference type="SAM" id="Phobius"/>
    </source>
</evidence>
<accession>A0A2S9IAY2</accession>